<dbReference type="AlphaFoldDB" id="A0A7R9DQ77"/>
<name>A0A7R9DQ77_TIMCR</name>
<protein>
    <submittedName>
        <fullName evidence="1">Uncharacterized protein</fullName>
    </submittedName>
</protein>
<gene>
    <name evidence="1" type="ORF">TCEB3V08_LOCUS13034</name>
</gene>
<organism evidence="1">
    <name type="scientific">Timema cristinae</name>
    <name type="common">Walking stick</name>
    <dbReference type="NCBI Taxonomy" id="61476"/>
    <lineage>
        <taxon>Eukaryota</taxon>
        <taxon>Metazoa</taxon>
        <taxon>Ecdysozoa</taxon>
        <taxon>Arthropoda</taxon>
        <taxon>Hexapoda</taxon>
        <taxon>Insecta</taxon>
        <taxon>Pterygota</taxon>
        <taxon>Neoptera</taxon>
        <taxon>Polyneoptera</taxon>
        <taxon>Phasmatodea</taxon>
        <taxon>Timematodea</taxon>
        <taxon>Timematoidea</taxon>
        <taxon>Timematidae</taxon>
        <taxon>Timema</taxon>
    </lineage>
</organism>
<accession>A0A7R9DQ77</accession>
<evidence type="ECO:0000313" key="1">
    <source>
        <dbReference type="EMBL" id="CAD7417716.1"/>
    </source>
</evidence>
<sequence>MTYKTNFGLILELELKTEIQVWTDLKYKARRHAALLRADHLKTGNKPKDEPALNDMEKKILTIIGPESAEGYCLADSVLERQVRLIIGM</sequence>
<dbReference type="EMBL" id="OC332125">
    <property type="protein sequence ID" value="CAD7417716.1"/>
    <property type="molecule type" value="Genomic_DNA"/>
</dbReference>
<reference evidence="1" key="1">
    <citation type="submission" date="2020-11" db="EMBL/GenBank/DDBJ databases">
        <authorList>
            <person name="Tran Van P."/>
        </authorList>
    </citation>
    <scope>NUCLEOTIDE SEQUENCE</scope>
</reference>
<proteinExistence type="predicted"/>